<accession>A0AA38LH95</accession>
<dbReference type="SUPFAM" id="SSF55729">
    <property type="entry name" value="Acyl-CoA N-acyltransferases (Nat)"/>
    <property type="match status" value="1"/>
</dbReference>
<dbReference type="OMA" id="NTNKMSY"/>
<dbReference type="EMBL" id="JAHRHJ020000002">
    <property type="protein sequence ID" value="KAH9324843.1"/>
    <property type="molecule type" value="Genomic_DNA"/>
</dbReference>
<organism evidence="8 9">
    <name type="scientific">Taxus chinensis</name>
    <name type="common">Chinese yew</name>
    <name type="synonym">Taxus wallichiana var. chinensis</name>
    <dbReference type="NCBI Taxonomy" id="29808"/>
    <lineage>
        <taxon>Eukaryota</taxon>
        <taxon>Viridiplantae</taxon>
        <taxon>Streptophyta</taxon>
        <taxon>Embryophyta</taxon>
        <taxon>Tracheophyta</taxon>
        <taxon>Spermatophyta</taxon>
        <taxon>Pinopsida</taxon>
        <taxon>Pinidae</taxon>
        <taxon>Conifers II</taxon>
        <taxon>Cupressales</taxon>
        <taxon>Taxaceae</taxon>
        <taxon>Taxus</taxon>
    </lineage>
</organism>
<evidence type="ECO:0000256" key="5">
    <source>
        <dbReference type="ARBA" id="ARBA00023315"/>
    </source>
</evidence>
<keyword evidence="3" id="KW-0808">Transferase</keyword>
<evidence type="ECO:0000313" key="8">
    <source>
        <dbReference type="EMBL" id="KAH9324843.1"/>
    </source>
</evidence>
<dbReference type="InterPro" id="IPR016181">
    <property type="entry name" value="Acyl_CoA_acyltransferase"/>
</dbReference>
<dbReference type="InterPro" id="IPR030700">
    <property type="entry name" value="N-end_Aminoacyl_Trfase"/>
</dbReference>
<feature type="non-terminal residue" evidence="8">
    <location>
        <position position="1"/>
    </location>
</feature>
<evidence type="ECO:0000256" key="1">
    <source>
        <dbReference type="ARBA" id="ARBA00009991"/>
    </source>
</evidence>
<feature type="domain" description="N-end rule aminoacyl transferase C-terminal" evidence="7">
    <location>
        <begin position="319"/>
        <end position="461"/>
    </location>
</feature>
<dbReference type="PANTHER" id="PTHR21367:SF1">
    <property type="entry name" value="ARGINYL-TRNA--PROTEIN TRANSFERASE 1"/>
    <property type="match status" value="1"/>
</dbReference>
<dbReference type="Proteomes" id="UP000824469">
    <property type="component" value="Unassembled WGS sequence"/>
</dbReference>
<keyword evidence="9" id="KW-1185">Reference proteome</keyword>
<comment type="caution">
    <text evidence="8">The sequence shown here is derived from an EMBL/GenBank/DDBJ whole genome shotgun (WGS) entry which is preliminary data.</text>
</comment>
<evidence type="ECO:0000259" key="7">
    <source>
        <dbReference type="Pfam" id="PF04377"/>
    </source>
</evidence>
<name>A0AA38LH95_TAXCH</name>
<dbReference type="InterPro" id="IPR007472">
    <property type="entry name" value="N-end_Aminoacyl_Trfase_C"/>
</dbReference>
<gene>
    <name evidence="8" type="ORF">KI387_005021</name>
</gene>
<feature type="domain" description="N-end aminoacyl transferase N-terminal" evidence="6">
    <location>
        <begin position="7"/>
        <end position="56"/>
    </location>
</feature>
<evidence type="ECO:0000256" key="3">
    <source>
        <dbReference type="ARBA" id="ARBA00022679"/>
    </source>
</evidence>
<evidence type="ECO:0000256" key="2">
    <source>
        <dbReference type="ARBA" id="ARBA00012025"/>
    </source>
</evidence>
<evidence type="ECO:0000256" key="4">
    <source>
        <dbReference type="ARBA" id="ARBA00022786"/>
    </source>
</evidence>
<dbReference type="Pfam" id="PF04377">
    <property type="entry name" value="ATE_C"/>
    <property type="match status" value="1"/>
</dbReference>
<dbReference type="InterPro" id="IPR007471">
    <property type="entry name" value="N-end_Aminoacyl_Trfase_N"/>
</dbReference>
<sequence length="591" mass="66677">LLAYSINVDDYQELLDRGWRRSGVFLYKPEMEWTCCPAYTIRLKVDSFAPSKEQTRVCRQMQRFLNGSYGGPRTVGEIQQEDTVTSGRLCSSTINASANAEMQETSVSSRVLSDAQNLKTSEVDEAAIYISRKIDDSVKAIVESGELPAGVNFPLAAVKKLTGQGKKKFKGLSRELKYSSSISFQIAAILNRMKMPENLKSLSDVLPHGQDQEERSRGVSPIVVAEKLASKLQTFGGLPGFPVQACNGYLNFLSCSGLQESGQNILGEKFAEKQCATLPSKKAEIDGKRDASFDEIQNCEQQGRRRLEIRLNRSSFDPEEFSLYKKYQIKVHNDRPQDVDESSYKRFLVDTPLIYVPPTNDNTVPTCGFGSFHQQYLIDGKLVAVGVVDILPRCLSSKYLFWDPELAFLSLGKYSALQEIKWVQEALKLCSSLQYYYLGYYIHSCPKMRYKAAYNPSELLCPVRYQWIPFQVAKPLLDKKLYVCLSDYRHAESISRLYNHDEHDLSGQDDYRMEDALEMHDGELIDFQSSDSSDDSPGIEYSIGTSDGDLAAEDISGVLIQFNGLRFRFKDLQAFGFMDRGTPDLLVGHLR</sequence>
<keyword evidence="4" id="KW-0833">Ubl conjugation pathway</keyword>
<dbReference type="Pfam" id="PF04376">
    <property type="entry name" value="ATE_N"/>
    <property type="match status" value="1"/>
</dbReference>
<dbReference type="PIRSF" id="PIRSF037207">
    <property type="entry name" value="ATE1_euk"/>
    <property type="match status" value="1"/>
</dbReference>
<feature type="non-terminal residue" evidence="8">
    <location>
        <position position="591"/>
    </location>
</feature>
<dbReference type="AlphaFoldDB" id="A0AA38LH95"/>
<evidence type="ECO:0000259" key="6">
    <source>
        <dbReference type="Pfam" id="PF04376"/>
    </source>
</evidence>
<keyword evidence="5" id="KW-0012">Acyltransferase</keyword>
<dbReference type="PANTHER" id="PTHR21367">
    <property type="entry name" value="ARGININE-TRNA-PROTEIN TRANSFERASE 1"/>
    <property type="match status" value="1"/>
</dbReference>
<dbReference type="GO" id="GO:0004057">
    <property type="term" value="F:arginyl-tRNA--protein transferase activity"/>
    <property type="evidence" value="ECO:0007669"/>
    <property type="project" value="UniProtKB-EC"/>
</dbReference>
<protein>
    <recommendedName>
        <fullName evidence="2">arginyltransferase</fullName>
        <ecNumber evidence="2">2.3.2.8</ecNumber>
    </recommendedName>
</protein>
<dbReference type="GO" id="GO:0005737">
    <property type="term" value="C:cytoplasm"/>
    <property type="evidence" value="ECO:0007669"/>
    <property type="project" value="TreeGrafter"/>
</dbReference>
<comment type="similarity">
    <text evidence="1">Belongs to the R-transferase family.</text>
</comment>
<proteinExistence type="inferred from homology"/>
<dbReference type="InterPro" id="IPR017137">
    <property type="entry name" value="Arg-tRNA-P_Trfase_1_euk"/>
</dbReference>
<dbReference type="EC" id="2.3.2.8" evidence="2"/>
<reference evidence="8 9" key="1">
    <citation type="journal article" date="2021" name="Nat. Plants">
        <title>The Taxus genome provides insights into paclitaxel biosynthesis.</title>
        <authorList>
            <person name="Xiong X."/>
            <person name="Gou J."/>
            <person name="Liao Q."/>
            <person name="Li Y."/>
            <person name="Zhou Q."/>
            <person name="Bi G."/>
            <person name="Li C."/>
            <person name="Du R."/>
            <person name="Wang X."/>
            <person name="Sun T."/>
            <person name="Guo L."/>
            <person name="Liang H."/>
            <person name="Lu P."/>
            <person name="Wu Y."/>
            <person name="Zhang Z."/>
            <person name="Ro D.K."/>
            <person name="Shang Y."/>
            <person name="Huang S."/>
            <person name="Yan J."/>
        </authorList>
    </citation>
    <scope>NUCLEOTIDE SEQUENCE [LARGE SCALE GENOMIC DNA]</scope>
    <source>
        <strain evidence="8">Ta-2019</strain>
    </source>
</reference>
<evidence type="ECO:0000313" key="9">
    <source>
        <dbReference type="Proteomes" id="UP000824469"/>
    </source>
</evidence>